<proteinExistence type="inferred from homology"/>
<feature type="binding site" evidence="4">
    <location>
        <position position="193"/>
    </location>
    <ligand>
        <name>substrate</name>
    </ligand>
</feature>
<name>A0A2U3KKJ0_9BACT</name>
<keyword evidence="4" id="KW-0486">Methionine biosynthesis</keyword>
<comment type="pathway">
    <text evidence="4">Amino-acid biosynthesis; L-methionine biosynthesis via de novo pathway; O-succinyl-L-homoserine from L-homoserine: step 1/1.</text>
</comment>
<dbReference type="PIRSF" id="PIRSF000450">
    <property type="entry name" value="H_ser_succinyltr"/>
    <property type="match status" value="1"/>
</dbReference>
<dbReference type="HAMAP" id="MF_00295">
    <property type="entry name" value="MetA_acyltransf"/>
    <property type="match status" value="1"/>
</dbReference>
<dbReference type="InterPro" id="IPR033752">
    <property type="entry name" value="MetA_family"/>
</dbReference>
<keyword evidence="1 4" id="KW-0028">Amino-acid biosynthesis</keyword>
<feature type="site" description="Important for acyl-CoA specificity" evidence="4">
    <location>
        <position position="145"/>
    </location>
</feature>
<comment type="function">
    <text evidence="4">Transfers a succinyl group from succinyl-CoA to L-homoserine, forming succinyl-L-homoserine.</text>
</comment>
<dbReference type="PANTHER" id="PTHR20919">
    <property type="entry name" value="HOMOSERINE O-SUCCINYLTRANSFERASE"/>
    <property type="match status" value="1"/>
</dbReference>
<evidence type="ECO:0000256" key="3">
    <source>
        <dbReference type="ARBA" id="ARBA00023315"/>
    </source>
</evidence>
<comment type="similarity">
    <text evidence="4">Belongs to the MetA family.</text>
</comment>
<comment type="caution">
    <text evidence="4">Lacks conserved residue(s) required for the propagation of feature annotation.</text>
</comment>
<accession>A0A2U3KKJ0</accession>
<dbReference type="UniPathway" id="UPA00051">
    <property type="reaction ID" value="UER00075"/>
</dbReference>
<dbReference type="Pfam" id="PF04204">
    <property type="entry name" value="HTS"/>
    <property type="match status" value="1"/>
</dbReference>
<dbReference type="OrthoDB" id="9772423at2"/>
<feature type="active site" evidence="4">
    <location>
        <position position="239"/>
    </location>
</feature>
<evidence type="ECO:0000313" key="6">
    <source>
        <dbReference type="EMBL" id="SPF40184.1"/>
    </source>
</evidence>
<dbReference type="GO" id="GO:0008899">
    <property type="term" value="F:homoserine O-succinyltransferase activity"/>
    <property type="evidence" value="ECO:0007669"/>
    <property type="project" value="UniProtKB-EC"/>
</dbReference>
<feature type="active site" description="Acyl-thioester intermediate" evidence="4 5">
    <location>
        <position position="144"/>
    </location>
</feature>
<keyword evidence="2 4" id="KW-0808">Transferase</keyword>
<feature type="binding site" evidence="4">
    <location>
        <position position="165"/>
    </location>
    <ligand>
        <name>substrate</name>
    </ligand>
</feature>
<dbReference type="PANTHER" id="PTHR20919:SF0">
    <property type="entry name" value="HOMOSERINE O-SUCCINYLTRANSFERASE"/>
    <property type="match status" value="1"/>
</dbReference>
<keyword evidence="4" id="KW-0963">Cytoplasm</keyword>
<comment type="catalytic activity">
    <reaction evidence="4">
        <text>L-homoserine + succinyl-CoA = O-succinyl-L-homoserine + CoA</text>
        <dbReference type="Rhea" id="RHEA:22008"/>
        <dbReference type="ChEBI" id="CHEBI:57287"/>
        <dbReference type="ChEBI" id="CHEBI:57292"/>
        <dbReference type="ChEBI" id="CHEBI:57476"/>
        <dbReference type="ChEBI" id="CHEBI:57661"/>
        <dbReference type="EC" id="2.3.1.46"/>
    </reaction>
</comment>
<dbReference type="SUPFAM" id="SSF52317">
    <property type="entry name" value="Class I glutamine amidotransferase-like"/>
    <property type="match status" value="1"/>
</dbReference>
<evidence type="ECO:0000256" key="5">
    <source>
        <dbReference type="PIRSR" id="PIRSR000450-1"/>
    </source>
</evidence>
<evidence type="ECO:0000256" key="2">
    <source>
        <dbReference type="ARBA" id="ARBA00022679"/>
    </source>
</evidence>
<dbReference type="Gene3D" id="3.40.50.880">
    <property type="match status" value="1"/>
</dbReference>
<evidence type="ECO:0000256" key="1">
    <source>
        <dbReference type="ARBA" id="ARBA00022605"/>
    </source>
</evidence>
<dbReference type="Proteomes" id="UP000238701">
    <property type="component" value="Unassembled WGS sequence"/>
</dbReference>
<evidence type="ECO:0000256" key="4">
    <source>
        <dbReference type="HAMAP-Rule" id="MF_00295"/>
    </source>
</evidence>
<keyword evidence="3 4" id="KW-0012">Acyltransferase</keyword>
<feature type="site" description="Important for substrate specificity" evidence="4">
    <location>
        <position position="193"/>
    </location>
</feature>
<feature type="active site" description="Proton acceptor" evidence="4">
    <location>
        <position position="237"/>
    </location>
</feature>
<feature type="binding site" evidence="4">
    <location>
        <position position="251"/>
    </location>
    <ligand>
        <name>substrate</name>
    </ligand>
</feature>
<sequence length="355" mass="40683">MPLIVEGRVPSHWAEKRSPRHVVPIDKRGRAECLQLALINNMPDAALEDTELQFFELLDIASGDVPIVIKLYSLTGVPRTERGQRHLNSFYFDFEDLWNSQLDGVIITGTEPHHPNLKDEPYWTLLTKVFDWAERNTFSTVLSCLAAHASVLHCDGIGRHRLSDKQFGIFESRKTCDNALMNGAASVLRFPHSRWNEVREEELTASGYLVLTKSADAGVDLFVKKKKESLFVHFQGHPEYGAQTLAKEYRRDIKRFLRGERETFPSMPHGYFDDASTQLLNDFRRNALSVRCEEIIESFPESVVNGLENTWQSSAIFVYRNWLSYIASRKAKRSALPAFVRVRPLRCQSVRNEIA</sequence>
<feature type="site" description="Important for acyl-CoA specificity" evidence="4">
    <location>
        <position position="111"/>
    </location>
</feature>
<dbReference type="EC" id="2.3.1.46" evidence="4"/>
<protein>
    <recommendedName>
        <fullName evidence="4">Homoserine O-succinyltransferase</fullName>
        <shortName evidence="4">HST</shortName>
        <ecNumber evidence="4">2.3.1.46</ecNumber>
    </recommendedName>
    <alternativeName>
        <fullName evidence="4">Homoserine transsuccinylase</fullName>
        <shortName evidence="4">HTS</shortName>
    </alternativeName>
</protein>
<reference evidence="7" key="1">
    <citation type="submission" date="2018-02" db="EMBL/GenBank/DDBJ databases">
        <authorList>
            <person name="Hausmann B."/>
        </authorList>
    </citation>
    <scope>NUCLEOTIDE SEQUENCE [LARGE SCALE GENOMIC DNA]</scope>
    <source>
        <strain evidence="7">Peat soil MAG SbA1</strain>
    </source>
</reference>
<dbReference type="GO" id="GO:0009086">
    <property type="term" value="P:methionine biosynthetic process"/>
    <property type="evidence" value="ECO:0007669"/>
    <property type="project" value="UniProtKB-UniRule"/>
</dbReference>
<dbReference type="InterPro" id="IPR029062">
    <property type="entry name" value="Class_I_gatase-like"/>
</dbReference>
<dbReference type="EMBL" id="OMOD01000122">
    <property type="protein sequence ID" value="SPF40184.1"/>
    <property type="molecule type" value="Genomic_DNA"/>
</dbReference>
<gene>
    <name evidence="4" type="primary">metAS</name>
    <name evidence="6" type="ORF">SBA1_30035</name>
</gene>
<organism evidence="6 7">
    <name type="scientific">Candidatus Sulfotelmatobacter kueseliae</name>
    <dbReference type="NCBI Taxonomy" id="2042962"/>
    <lineage>
        <taxon>Bacteria</taxon>
        <taxon>Pseudomonadati</taxon>
        <taxon>Acidobacteriota</taxon>
        <taxon>Terriglobia</taxon>
        <taxon>Terriglobales</taxon>
        <taxon>Candidatus Korobacteraceae</taxon>
        <taxon>Candidatus Sulfotelmatobacter</taxon>
    </lineage>
</organism>
<dbReference type="GO" id="GO:0005737">
    <property type="term" value="C:cytoplasm"/>
    <property type="evidence" value="ECO:0007669"/>
    <property type="project" value="UniProtKB-SubCell"/>
</dbReference>
<evidence type="ECO:0000313" key="7">
    <source>
        <dbReference type="Proteomes" id="UP000238701"/>
    </source>
</evidence>
<dbReference type="AlphaFoldDB" id="A0A2U3KKJ0"/>
<dbReference type="NCBIfam" id="NF003776">
    <property type="entry name" value="PRK05368.1-3"/>
    <property type="match status" value="1"/>
</dbReference>
<comment type="subcellular location">
    <subcellularLocation>
        <location evidence="4">Cytoplasm</location>
    </subcellularLocation>
</comment>
<dbReference type="GO" id="GO:0004414">
    <property type="term" value="F:homoserine O-acetyltransferase activity"/>
    <property type="evidence" value="ECO:0007669"/>
    <property type="project" value="UniProtKB-UniRule"/>
</dbReference>